<evidence type="ECO:0000256" key="3">
    <source>
        <dbReference type="ARBA" id="ARBA00035117"/>
    </source>
</evidence>
<evidence type="ECO:0000256" key="7">
    <source>
        <dbReference type="ARBA" id="ARBA00048742"/>
    </source>
</evidence>
<dbReference type="Gene3D" id="3.10.129.30">
    <property type="entry name" value="Rv0098, thioesterase-like hot dog domain"/>
    <property type="match status" value="1"/>
</dbReference>
<evidence type="ECO:0000256" key="4">
    <source>
        <dbReference type="ARBA" id="ARBA00035127"/>
    </source>
</evidence>
<reference evidence="8 9" key="1">
    <citation type="submission" date="2012-06" db="EMBL/GenBank/DDBJ databases">
        <title>Finished chromosome of genome of Cylindrospermum stagnale PCC 7417.</title>
        <authorList>
            <consortium name="US DOE Joint Genome Institute"/>
            <person name="Gugger M."/>
            <person name="Coursin T."/>
            <person name="Rippka R."/>
            <person name="Tandeau De Marsac N."/>
            <person name="Huntemann M."/>
            <person name="Wei C.-L."/>
            <person name="Han J."/>
            <person name="Detter J.C."/>
            <person name="Han C."/>
            <person name="Tapia R."/>
            <person name="Chen A."/>
            <person name="Kyrpides N."/>
            <person name="Mavromatis K."/>
            <person name="Markowitz V."/>
            <person name="Szeto E."/>
            <person name="Ivanova N."/>
            <person name="Pagani I."/>
            <person name="Pati A."/>
            <person name="Goodwin L."/>
            <person name="Nordberg H.P."/>
            <person name="Cantor M.N."/>
            <person name="Hua S.X."/>
            <person name="Woyke T."/>
            <person name="Kerfeld C.A."/>
        </authorList>
    </citation>
    <scope>NUCLEOTIDE SEQUENCE [LARGE SCALE GENOMIC DNA]</scope>
    <source>
        <strain evidence="8 9">PCC 7417</strain>
    </source>
</reference>
<proteinExistence type="inferred from homology"/>
<evidence type="ECO:0000313" key="9">
    <source>
        <dbReference type="Proteomes" id="UP000010475"/>
    </source>
</evidence>
<keyword evidence="1" id="KW-0443">Lipid metabolism</keyword>
<comment type="catalytic activity">
    <reaction evidence="7">
        <text>a (3R)-3-[(carboxymethyl)amino]fatty acid + holo-[ACP] + H(+) = a (2E)-enoyl-[ACP] + glycine + H2O</text>
        <dbReference type="Rhea" id="RHEA:74923"/>
        <dbReference type="Rhea" id="RHEA-COMP:9685"/>
        <dbReference type="Rhea" id="RHEA-COMP:9925"/>
        <dbReference type="ChEBI" id="CHEBI:15377"/>
        <dbReference type="ChEBI" id="CHEBI:15378"/>
        <dbReference type="ChEBI" id="CHEBI:57305"/>
        <dbReference type="ChEBI" id="CHEBI:64479"/>
        <dbReference type="ChEBI" id="CHEBI:78784"/>
        <dbReference type="ChEBI" id="CHEBI:193080"/>
        <dbReference type="EC" id="4.3.2.11"/>
    </reaction>
    <physiologicalReaction direction="right-to-left" evidence="7">
        <dbReference type="Rhea" id="RHEA:74925"/>
    </physiologicalReaction>
</comment>
<protein>
    <recommendedName>
        <fullName evidence="5">(2E)-enoyl-[ACP] glycyltransferase</fullName>
        <ecNumber evidence="4">4.3.2.11</ecNumber>
    </recommendedName>
    <alternativeName>
        <fullName evidence="6">(2E)-unsaturated fatty acyl-[ACP] glycyltransferase</fullName>
    </alternativeName>
</protein>
<dbReference type="KEGG" id="csg:Cylst_3962"/>
<dbReference type="RefSeq" id="WP_015209316.1">
    <property type="nucleotide sequence ID" value="NC_019757.1"/>
</dbReference>
<dbReference type="eggNOG" id="ENOG5032SAE">
    <property type="taxonomic scope" value="Bacteria"/>
</dbReference>
<keyword evidence="2" id="KW-0456">Lyase</keyword>
<dbReference type="HOGENOM" id="CLU_124481_0_0_3"/>
<dbReference type="GO" id="GO:0016829">
    <property type="term" value="F:lyase activity"/>
    <property type="evidence" value="ECO:0007669"/>
    <property type="project" value="UniProtKB-KW"/>
</dbReference>
<comment type="similarity">
    <text evidence="3">Belongs to the FcoT family.</text>
</comment>
<evidence type="ECO:0000256" key="5">
    <source>
        <dbReference type="ARBA" id="ARBA00035169"/>
    </source>
</evidence>
<dbReference type="EC" id="4.3.2.11" evidence="4"/>
<evidence type="ECO:0000256" key="6">
    <source>
        <dbReference type="ARBA" id="ARBA00035448"/>
    </source>
</evidence>
<dbReference type="EMBL" id="CP003642">
    <property type="protein sequence ID" value="AFZ26073.1"/>
    <property type="molecule type" value="Genomic_DNA"/>
</dbReference>
<dbReference type="InterPro" id="IPR022598">
    <property type="entry name" value="FcoT_ThioEstase"/>
</dbReference>
<gene>
    <name evidence="8" type="ORF">Cylst_3962</name>
</gene>
<keyword evidence="9" id="KW-1185">Reference proteome</keyword>
<evidence type="ECO:0000256" key="1">
    <source>
        <dbReference type="ARBA" id="ARBA00023098"/>
    </source>
</evidence>
<name>K9X0T4_9NOST</name>
<dbReference type="OrthoDB" id="510402at2"/>
<evidence type="ECO:0000313" key="8">
    <source>
        <dbReference type="EMBL" id="AFZ26073.1"/>
    </source>
</evidence>
<dbReference type="GO" id="GO:0006629">
    <property type="term" value="P:lipid metabolic process"/>
    <property type="evidence" value="ECO:0007669"/>
    <property type="project" value="UniProtKB-KW"/>
</dbReference>
<dbReference type="STRING" id="56107.Cylst_3962"/>
<dbReference type="PATRIC" id="fig|56107.3.peg.4350"/>
<sequence>MNSYQQNPKSDNVSQFLLDMFLEPYKENCKYLKKAQVQYSNVGIPKKSQKVDEAEWIIKGEFSIPDSCYIADTGHFNAVEFNICYNQLCYILMAYLVDNKLLDAMKHWDLKTYKERQLSNCLIAKFSSTFKKQINARQFQGLLAINKSSFRGNLIILKTSCVFYDEYEGWAEGDVTIAILNNELVENSGCVKKTVLA</sequence>
<accession>K9X0T4</accession>
<dbReference type="InterPro" id="IPR043064">
    <property type="entry name" value="FcoT_ThioEstase_Rv0098-like_sf"/>
</dbReference>
<evidence type="ECO:0000256" key="2">
    <source>
        <dbReference type="ARBA" id="ARBA00023239"/>
    </source>
</evidence>
<dbReference type="Pfam" id="PF10862">
    <property type="entry name" value="FcoT"/>
    <property type="match status" value="1"/>
</dbReference>
<organism evidence="8 9">
    <name type="scientific">Cylindrospermum stagnale PCC 7417</name>
    <dbReference type="NCBI Taxonomy" id="56107"/>
    <lineage>
        <taxon>Bacteria</taxon>
        <taxon>Bacillati</taxon>
        <taxon>Cyanobacteriota</taxon>
        <taxon>Cyanophyceae</taxon>
        <taxon>Nostocales</taxon>
        <taxon>Nostocaceae</taxon>
        <taxon>Cylindrospermum</taxon>
    </lineage>
</organism>
<dbReference type="AlphaFoldDB" id="K9X0T4"/>
<dbReference type="Proteomes" id="UP000010475">
    <property type="component" value="Chromosome"/>
</dbReference>